<organism evidence="3 4">
    <name type="scientific">Physocladia obscura</name>
    <dbReference type="NCBI Taxonomy" id="109957"/>
    <lineage>
        <taxon>Eukaryota</taxon>
        <taxon>Fungi</taxon>
        <taxon>Fungi incertae sedis</taxon>
        <taxon>Chytridiomycota</taxon>
        <taxon>Chytridiomycota incertae sedis</taxon>
        <taxon>Chytridiomycetes</taxon>
        <taxon>Chytridiales</taxon>
        <taxon>Chytriomycetaceae</taxon>
        <taxon>Physocladia</taxon>
    </lineage>
</organism>
<dbReference type="Proteomes" id="UP001211907">
    <property type="component" value="Unassembled WGS sequence"/>
</dbReference>
<dbReference type="PANTHER" id="PTHR43591">
    <property type="entry name" value="METHYLTRANSFERASE"/>
    <property type="match status" value="1"/>
</dbReference>
<feature type="region of interest" description="Disordered" evidence="1">
    <location>
        <begin position="1"/>
        <end position="54"/>
    </location>
</feature>
<protein>
    <recommendedName>
        <fullName evidence="2">Methyltransferase domain-containing protein</fullName>
    </recommendedName>
</protein>
<accession>A0AAD5STA4</accession>
<dbReference type="EMBL" id="JADGJH010002938">
    <property type="protein sequence ID" value="KAJ3093973.1"/>
    <property type="molecule type" value="Genomic_DNA"/>
</dbReference>
<feature type="domain" description="Methyltransferase" evidence="2">
    <location>
        <begin position="122"/>
        <end position="215"/>
    </location>
</feature>
<keyword evidence="4" id="KW-1185">Reference proteome</keyword>
<proteinExistence type="predicted"/>
<gene>
    <name evidence="3" type="ORF">HK100_006329</name>
</gene>
<dbReference type="PANTHER" id="PTHR43591:SF105">
    <property type="entry name" value="METHYLTRANSFERASE DOMAIN-CONTAINING PROTEIN-RELATED"/>
    <property type="match status" value="1"/>
</dbReference>
<dbReference type="Gene3D" id="3.40.50.150">
    <property type="entry name" value="Vaccinia Virus protein VP39"/>
    <property type="match status" value="1"/>
</dbReference>
<evidence type="ECO:0000313" key="4">
    <source>
        <dbReference type="Proteomes" id="UP001211907"/>
    </source>
</evidence>
<evidence type="ECO:0000256" key="1">
    <source>
        <dbReference type="SAM" id="MobiDB-lite"/>
    </source>
</evidence>
<dbReference type="Pfam" id="PF13649">
    <property type="entry name" value="Methyltransf_25"/>
    <property type="match status" value="1"/>
</dbReference>
<dbReference type="AlphaFoldDB" id="A0AAD5STA4"/>
<reference evidence="3" key="1">
    <citation type="submission" date="2020-05" db="EMBL/GenBank/DDBJ databases">
        <title>Phylogenomic resolution of chytrid fungi.</title>
        <authorList>
            <person name="Stajich J.E."/>
            <person name="Amses K."/>
            <person name="Simmons R."/>
            <person name="Seto K."/>
            <person name="Myers J."/>
            <person name="Bonds A."/>
            <person name="Quandt C.A."/>
            <person name="Barry K."/>
            <person name="Liu P."/>
            <person name="Grigoriev I."/>
            <person name="Longcore J.E."/>
            <person name="James T.Y."/>
        </authorList>
    </citation>
    <scope>NUCLEOTIDE SEQUENCE</scope>
    <source>
        <strain evidence="3">JEL0513</strain>
    </source>
</reference>
<name>A0AAD5STA4_9FUNG</name>
<dbReference type="CDD" id="cd02440">
    <property type="entry name" value="AdoMet_MTases"/>
    <property type="match status" value="1"/>
</dbReference>
<dbReference type="GO" id="GO:0008168">
    <property type="term" value="F:methyltransferase activity"/>
    <property type="evidence" value="ECO:0007669"/>
    <property type="project" value="TreeGrafter"/>
</dbReference>
<evidence type="ECO:0000259" key="2">
    <source>
        <dbReference type="Pfam" id="PF13649"/>
    </source>
</evidence>
<sequence>MGPSVSRFRKSPPTVESAKANAPSALSQPSPLAAASPHPRESFTSTPDASSPDVDVHLVTSISGADFTRQYHGVEDSEYFLPSDIGEQDRLELQHYLLRHVFKGDVIRKDIREFLETPGRKILDIGCANGWWLDSVGKVYLSAQLYGVDLAPNVVEAATKFLPHANFSVGNVLTGLPYPDDTFDFVHQRLLFLGLPKQQFHLAVRELIRVTKPGGWIELVEADAQPYRAGPLVETIVGAFHAVMAPKQLDFLAGTNLANYIKLAIQKSGQKGATRIARARHLERRTVSMPYNWGGPIGDMVGQNFKQAYNNMEDILHKQLGLERAEYRKLVEDAIEESKEFKMFGNTHCVSFQVEKSLSLEINKK</sequence>
<dbReference type="InterPro" id="IPR041698">
    <property type="entry name" value="Methyltransf_25"/>
</dbReference>
<evidence type="ECO:0000313" key="3">
    <source>
        <dbReference type="EMBL" id="KAJ3093973.1"/>
    </source>
</evidence>
<feature type="compositionally biased region" description="Low complexity" evidence="1">
    <location>
        <begin position="20"/>
        <end position="37"/>
    </location>
</feature>
<comment type="caution">
    <text evidence="3">The sequence shown here is derived from an EMBL/GenBank/DDBJ whole genome shotgun (WGS) entry which is preliminary data.</text>
</comment>
<dbReference type="SUPFAM" id="SSF53335">
    <property type="entry name" value="S-adenosyl-L-methionine-dependent methyltransferases"/>
    <property type="match status" value="1"/>
</dbReference>
<dbReference type="InterPro" id="IPR029063">
    <property type="entry name" value="SAM-dependent_MTases_sf"/>
</dbReference>